<evidence type="ECO:0000313" key="2">
    <source>
        <dbReference type="Proteomes" id="UP000482960"/>
    </source>
</evidence>
<gene>
    <name evidence="1" type="ORF">Prum_075790</name>
</gene>
<dbReference type="EMBL" id="BLPG01000001">
    <property type="protein sequence ID" value="GFJ93937.1"/>
    <property type="molecule type" value="Genomic_DNA"/>
</dbReference>
<reference evidence="1 2" key="1">
    <citation type="submission" date="2020-03" db="EMBL/GenBank/DDBJ databases">
        <title>Whole genome shotgun sequence of Phytohabitans rumicis NBRC 108638.</title>
        <authorList>
            <person name="Komaki H."/>
            <person name="Tamura T."/>
        </authorList>
    </citation>
    <scope>NUCLEOTIDE SEQUENCE [LARGE SCALE GENOMIC DNA]</scope>
    <source>
        <strain evidence="1 2">NBRC 108638</strain>
    </source>
</reference>
<comment type="caution">
    <text evidence="1">The sequence shown here is derived from an EMBL/GenBank/DDBJ whole genome shotgun (WGS) entry which is preliminary data.</text>
</comment>
<proteinExistence type="predicted"/>
<keyword evidence="2" id="KW-1185">Reference proteome</keyword>
<reference evidence="1 2" key="2">
    <citation type="submission" date="2020-03" db="EMBL/GenBank/DDBJ databases">
        <authorList>
            <person name="Ichikawa N."/>
            <person name="Kimura A."/>
            <person name="Kitahashi Y."/>
            <person name="Uohara A."/>
        </authorList>
    </citation>
    <scope>NUCLEOTIDE SEQUENCE [LARGE SCALE GENOMIC DNA]</scope>
    <source>
        <strain evidence="1 2">NBRC 108638</strain>
    </source>
</reference>
<dbReference type="Proteomes" id="UP000482960">
    <property type="component" value="Unassembled WGS sequence"/>
</dbReference>
<organism evidence="1 2">
    <name type="scientific">Phytohabitans rumicis</name>
    <dbReference type="NCBI Taxonomy" id="1076125"/>
    <lineage>
        <taxon>Bacteria</taxon>
        <taxon>Bacillati</taxon>
        <taxon>Actinomycetota</taxon>
        <taxon>Actinomycetes</taxon>
        <taxon>Micromonosporales</taxon>
        <taxon>Micromonosporaceae</taxon>
    </lineage>
</organism>
<sequence>MGRWLGSASRAGLDGDVLVFLDAQGNETGRLRRAAGTPQ</sequence>
<name>A0A6V8LIK6_9ACTN</name>
<accession>A0A6V8LIK6</accession>
<evidence type="ECO:0000313" key="1">
    <source>
        <dbReference type="EMBL" id="GFJ93937.1"/>
    </source>
</evidence>
<protein>
    <submittedName>
        <fullName evidence="1">Uncharacterized protein</fullName>
    </submittedName>
</protein>
<dbReference type="AlphaFoldDB" id="A0A6V8LIK6"/>